<evidence type="ECO:0000313" key="2">
    <source>
        <dbReference type="Proteomes" id="UP001216579"/>
    </source>
</evidence>
<gene>
    <name evidence="1" type="ORF">P3G67_24690</name>
</gene>
<dbReference type="EMBL" id="JARJBC010000017">
    <property type="protein sequence ID" value="MDF3292374.1"/>
    <property type="molecule type" value="Genomic_DNA"/>
</dbReference>
<comment type="caution">
    <text evidence="1">The sequence shown here is derived from an EMBL/GenBank/DDBJ whole genome shotgun (WGS) entry which is preliminary data.</text>
</comment>
<accession>A0ABT5ZS71</accession>
<keyword evidence="2" id="KW-1185">Reference proteome</keyword>
<evidence type="ECO:0000313" key="1">
    <source>
        <dbReference type="EMBL" id="MDF3292374.1"/>
    </source>
</evidence>
<sequence length="74" mass="8310">MRTCEAVERALQGGPRRLVDEVEQAWGWWLDAGQPELYDFGMTVELGRQFVWCRDAVTGPQWSVTAAGEVRLAG</sequence>
<reference evidence="1 2" key="1">
    <citation type="submission" date="2023-03" db="EMBL/GenBank/DDBJ databases">
        <title>Draft genome sequence of Streptomyces sp. RB6PN23 isolated from peat swamp forest in Thailand.</title>
        <authorList>
            <person name="Klaysubun C."/>
            <person name="Duangmal K."/>
        </authorList>
    </citation>
    <scope>NUCLEOTIDE SEQUENCE [LARGE SCALE GENOMIC DNA]</scope>
    <source>
        <strain evidence="1 2">RB6PN23</strain>
    </source>
</reference>
<organism evidence="1 2">
    <name type="scientific">Streptomyces silvisoli</name>
    <dbReference type="NCBI Taxonomy" id="3034235"/>
    <lineage>
        <taxon>Bacteria</taxon>
        <taxon>Bacillati</taxon>
        <taxon>Actinomycetota</taxon>
        <taxon>Actinomycetes</taxon>
        <taxon>Kitasatosporales</taxon>
        <taxon>Streptomycetaceae</taxon>
        <taxon>Streptomyces</taxon>
    </lineage>
</organism>
<protein>
    <submittedName>
        <fullName evidence="1">Uncharacterized protein</fullName>
    </submittedName>
</protein>
<name>A0ABT5ZS71_9ACTN</name>
<proteinExistence type="predicted"/>
<dbReference type="Proteomes" id="UP001216579">
    <property type="component" value="Unassembled WGS sequence"/>
</dbReference>
<dbReference type="RefSeq" id="WP_276095441.1">
    <property type="nucleotide sequence ID" value="NZ_JARJBC010000017.1"/>
</dbReference>